<name>A0A0L9T9T1_PHAAN</name>
<protein>
    <submittedName>
        <fullName evidence="1">Uncharacterized protein</fullName>
    </submittedName>
</protein>
<reference evidence="2" key="1">
    <citation type="journal article" date="2015" name="Proc. Natl. Acad. Sci. U.S.A.">
        <title>Genome sequencing of adzuki bean (Vigna angularis) provides insight into high starch and low fat accumulation and domestication.</title>
        <authorList>
            <person name="Yang K."/>
            <person name="Tian Z."/>
            <person name="Chen C."/>
            <person name="Luo L."/>
            <person name="Zhao B."/>
            <person name="Wang Z."/>
            <person name="Yu L."/>
            <person name="Li Y."/>
            <person name="Sun Y."/>
            <person name="Li W."/>
            <person name="Chen Y."/>
            <person name="Li Y."/>
            <person name="Zhang Y."/>
            <person name="Ai D."/>
            <person name="Zhao J."/>
            <person name="Shang C."/>
            <person name="Ma Y."/>
            <person name="Wu B."/>
            <person name="Wang M."/>
            <person name="Gao L."/>
            <person name="Sun D."/>
            <person name="Zhang P."/>
            <person name="Guo F."/>
            <person name="Wang W."/>
            <person name="Li Y."/>
            <person name="Wang J."/>
            <person name="Varshney R.K."/>
            <person name="Wang J."/>
            <person name="Ling H.Q."/>
            <person name="Wan P."/>
        </authorList>
    </citation>
    <scope>NUCLEOTIDE SEQUENCE</scope>
    <source>
        <strain evidence="2">cv. Jingnong 6</strain>
    </source>
</reference>
<evidence type="ECO:0000313" key="2">
    <source>
        <dbReference type="Proteomes" id="UP000053144"/>
    </source>
</evidence>
<dbReference type="AlphaFoldDB" id="A0A0L9T9T1"/>
<dbReference type="Proteomes" id="UP000053144">
    <property type="component" value="Unassembled WGS sequence"/>
</dbReference>
<dbReference type="Gramene" id="KOM27370">
    <property type="protein sequence ID" value="KOM27370"/>
    <property type="gene ID" value="LR48_Vigan406s018000"/>
</dbReference>
<evidence type="ECO:0000313" key="1">
    <source>
        <dbReference type="EMBL" id="KOM27370.1"/>
    </source>
</evidence>
<proteinExistence type="predicted"/>
<organism evidence="1 2">
    <name type="scientific">Phaseolus angularis</name>
    <name type="common">Azuki bean</name>
    <name type="synonym">Vigna angularis</name>
    <dbReference type="NCBI Taxonomy" id="3914"/>
    <lineage>
        <taxon>Eukaryota</taxon>
        <taxon>Viridiplantae</taxon>
        <taxon>Streptophyta</taxon>
        <taxon>Embryophyta</taxon>
        <taxon>Tracheophyta</taxon>
        <taxon>Spermatophyta</taxon>
        <taxon>Magnoliopsida</taxon>
        <taxon>eudicotyledons</taxon>
        <taxon>Gunneridae</taxon>
        <taxon>Pentapetalae</taxon>
        <taxon>rosids</taxon>
        <taxon>fabids</taxon>
        <taxon>Fabales</taxon>
        <taxon>Fabaceae</taxon>
        <taxon>Papilionoideae</taxon>
        <taxon>50 kb inversion clade</taxon>
        <taxon>NPAAA clade</taxon>
        <taxon>indigoferoid/millettioid clade</taxon>
        <taxon>Phaseoleae</taxon>
        <taxon>Vigna</taxon>
    </lineage>
</organism>
<sequence>MVLKLKSEKKMRSCSRGKVTGFREKLEKMRSLSSEEGDEWCRKKQNAELVALGKLWMAVSTKNPKYQPSKL</sequence>
<accession>A0A0L9T9T1</accession>
<gene>
    <name evidence="1" type="ORF">LR48_Vigan406s018000</name>
</gene>
<dbReference type="EMBL" id="KQ258371">
    <property type="protein sequence ID" value="KOM27370.1"/>
    <property type="molecule type" value="Genomic_DNA"/>
</dbReference>